<evidence type="ECO:0000259" key="2">
    <source>
        <dbReference type="Pfam" id="PF07007"/>
    </source>
</evidence>
<feature type="chain" id="PRO_5032780896" evidence="1">
    <location>
        <begin position="28"/>
        <end position="158"/>
    </location>
</feature>
<protein>
    <submittedName>
        <fullName evidence="3">DUF1311 domain-containing protein</fullName>
    </submittedName>
</protein>
<feature type="domain" description="Lysozyme inhibitor LprI-like N-terminal" evidence="2">
    <location>
        <begin position="53"/>
        <end position="149"/>
    </location>
</feature>
<accession>A0A7T5R3C5</accession>
<organism evidence="3 4">
    <name type="scientific">Micavibrio aeruginosavorus</name>
    <dbReference type="NCBI Taxonomy" id="349221"/>
    <lineage>
        <taxon>Bacteria</taxon>
        <taxon>Pseudomonadati</taxon>
        <taxon>Bdellovibrionota</taxon>
        <taxon>Bdellovibrionia</taxon>
        <taxon>Bdellovibrionales</taxon>
        <taxon>Pseudobdellovibrionaceae</taxon>
        <taxon>Micavibrio</taxon>
    </lineage>
</organism>
<dbReference type="AlphaFoldDB" id="A0A7T5R3C5"/>
<dbReference type="EMBL" id="CP066681">
    <property type="protein sequence ID" value="QQG36772.1"/>
    <property type="molecule type" value="Genomic_DNA"/>
</dbReference>
<reference evidence="3 4" key="1">
    <citation type="submission" date="2020-07" db="EMBL/GenBank/DDBJ databases">
        <title>Huge and variable diversity of episymbiotic CPR bacteria and DPANN archaea in groundwater ecosystems.</title>
        <authorList>
            <person name="He C.Y."/>
            <person name="Keren R."/>
            <person name="Whittaker M."/>
            <person name="Farag I.F."/>
            <person name="Doudna J."/>
            <person name="Cate J.H.D."/>
            <person name="Banfield J.F."/>
        </authorList>
    </citation>
    <scope>NUCLEOTIDE SEQUENCE [LARGE SCALE GENOMIC DNA]</scope>
    <source>
        <strain evidence="3">NC_groundwater_70_Ag_B-0.1um_54_66</strain>
    </source>
</reference>
<evidence type="ECO:0000256" key="1">
    <source>
        <dbReference type="SAM" id="SignalP"/>
    </source>
</evidence>
<dbReference type="InterPro" id="IPR009739">
    <property type="entry name" value="LprI-like_N"/>
</dbReference>
<dbReference type="Pfam" id="PF07007">
    <property type="entry name" value="LprI"/>
    <property type="match status" value="1"/>
</dbReference>
<dbReference type="Proteomes" id="UP000595362">
    <property type="component" value="Chromosome"/>
</dbReference>
<keyword evidence="1" id="KW-0732">Signal</keyword>
<evidence type="ECO:0000313" key="4">
    <source>
        <dbReference type="Proteomes" id="UP000595362"/>
    </source>
</evidence>
<dbReference type="PROSITE" id="PS51257">
    <property type="entry name" value="PROKAR_LIPOPROTEIN"/>
    <property type="match status" value="1"/>
</dbReference>
<name>A0A7T5R3C5_9BACT</name>
<evidence type="ECO:0000313" key="3">
    <source>
        <dbReference type="EMBL" id="QQG36772.1"/>
    </source>
</evidence>
<feature type="signal peptide" evidence="1">
    <location>
        <begin position="1"/>
        <end position="27"/>
    </location>
</feature>
<sequence>MIFVSKKPLNKVLCALALVMVIGLIGACKKDASAEDKLTVIQADIDIPVKCQKEKTLDAFSCLKEEVAKLDSELDSIIASVILDLHSPEGAEANTEISERMQLSQESWRKYRDLFCLDDYYTKAAVHPPSQSYRIQRCRYKKSYERLIELKNKYNKGE</sequence>
<dbReference type="Gene3D" id="1.20.1270.180">
    <property type="match status" value="1"/>
</dbReference>
<gene>
    <name evidence="3" type="ORF">HYS17_03080</name>
</gene>
<proteinExistence type="predicted"/>